<keyword evidence="1" id="KW-0812">Transmembrane</keyword>
<dbReference type="AlphaFoldDB" id="A0A6S6UKP2"/>
<reference evidence="3" key="1">
    <citation type="submission" date="2020-01" db="EMBL/GenBank/DDBJ databases">
        <authorList>
            <person name="Meier V. D."/>
            <person name="Meier V D."/>
        </authorList>
    </citation>
    <scope>NUCLEOTIDE SEQUENCE</scope>
    <source>
        <strain evidence="3">HLG_WM_MAG_10</strain>
    </source>
</reference>
<dbReference type="EMBL" id="CACVAQ010000424">
    <property type="protein sequence ID" value="CAA6828203.1"/>
    <property type="molecule type" value="Genomic_DNA"/>
</dbReference>
<gene>
    <name evidence="3" type="ORF">HELGO_WM22384</name>
</gene>
<keyword evidence="2" id="KW-0732">Signal</keyword>
<evidence type="ECO:0000256" key="2">
    <source>
        <dbReference type="SAM" id="SignalP"/>
    </source>
</evidence>
<keyword evidence="1" id="KW-0472">Membrane</keyword>
<feature type="transmembrane region" description="Helical" evidence="1">
    <location>
        <begin position="287"/>
        <end position="308"/>
    </location>
</feature>
<sequence>MKIKLLLLFFIITIHSSFGNMASPWHKGTLGASPFINQFVEIKKEHIKIKLDSTFEEASYEINYLINATKEGLNIPLLFLALEYKEDFQVWLDGDLVELKAFPYNYYSKTDSSKTKGFNYFLEEGESVAIQLDEKNGFIEKLSNLKYFEVDLSLGLHTVKIKYVAKPWVFEGDWVKKYSFRYSLYPAKYWKHFEHLEIELDAGSLIEKIETNLRFQSQDLEHGIMRWKFDRIPTQTLEIKFNPQINKKALFLIAIGPYYLSLIMLALLIIIHFILAKNYRKKSSTKYNWVAILGSIINPFLMYLTYIYSIDCIRYLIGEHASTVYGAFFAIVFYPINVLVYLVVAWQVDKYWKRKKGRIA</sequence>
<dbReference type="Gene3D" id="2.60.40.3680">
    <property type="match status" value="1"/>
</dbReference>
<feature type="transmembrane region" description="Helical" evidence="1">
    <location>
        <begin position="249"/>
        <end position="275"/>
    </location>
</feature>
<proteinExistence type="predicted"/>
<name>A0A6S6UKP2_9BACT</name>
<feature type="transmembrane region" description="Helical" evidence="1">
    <location>
        <begin position="328"/>
        <end position="348"/>
    </location>
</feature>
<feature type="signal peptide" evidence="2">
    <location>
        <begin position="1"/>
        <end position="22"/>
    </location>
</feature>
<protein>
    <submittedName>
        <fullName evidence="3">Uncharacterized protein</fullName>
    </submittedName>
</protein>
<evidence type="ECO:0000256" key="1">
    <source>
        <dbReference type="SAM" id="Phobius"/>
    </source>
</evidence>
<feature type="chain" id="PRO_5028103190" evidence="2">
    <location>
        <begin position="23"/>
        <end position="360"/>
    </location>
</feature>
<evidence type="ECO:0000313" key="3">
    <source>
        <dbReference type="EMBL" id="CAA6828203.1"/>
    </source>
</evidence>
<keyword evidence="1" id="KW-1133">Transmembrane helix</keyword>
<organism evidence="3">
    <name type="scientific">uncultured Aureispira sp</name>
    <dbReference type="NCBI Taxonomy" id="1331704"/>
    <lineage>
        <taxon>Bacteria</taxon>
        <taxon>Pseudomonadati</taxon>
        <taxon>Bacteroidota</taxon>
        <taxon>Saprospiria</taxon>
        <taxon>Saprospirales</taxon>
        <taxon>Saprospiraceae</taxon>
        <taxon>Aureispira</taxon>
        <taxon>environmental samples</taxon>
    </lineage>
</organism>
<accession>A0A6S6UKP2</accession>